<evidence type="ECO:0008006" key="4">
    <source>
        <dbReference type="Google" id="ProtNLM"/>
    </source>
</evidence>
<keyword evidence="1" id="KW-0732">Signal</keyword>
<keyword evidence="3" id="KW-1185">Reference proteome</keyword>
<proteinExistence type="predicted"/>
<protein>
    <recommendedName>
        <fullName evidence="4">Secreted protein</fullName>
    </recommendedName>
</protein>
<feature type="chain" id="PRO_5047049748" description="Secreted protein" evidence="1">
    <location>
        <begin position="25"/>
        <end position="159"/>
    </location>
</feature>
<evidence type="ECO:0000313" key="2">
    <source>
        <dbReference type="EMBL" id="KAL1858830.1"/>
    </source>
</evidence>
<feature type="signal peptide" evidence="1">
    <location>
        <begin position="1"/>
        <end position="24"/>
    </location>
</feature>
<accession>A0ABR3WCK7</accession>
<organism evidence="2 3">
    <name type="scientific">Diaporthe australafricana</name>
    <dbReference type="NCBI Taxonomy" id="127596"/>
    <lineage>
        <taxon>Eukaryota</taxon>
        <taxon>Fungi</taxon>
        <taxon>Dikarya</taxon>
        <taxon>Ascomycota</taxon>
        <taxon>Pezizomycotina</taxon>
        <taxon>Sordariomycetes</taxon>
        <taxon>Sordariomycetidae</taxon>
        <taxon>Diaporthales</taxon>
        <taxon>Diaporthaceae</taxon>
        <taxon>Diaporthe</taxon>
    </lineage>
</organism>
<evidence type="ECO:0000256" key="1">
    <source>
        <dbReference type="SAM" id="SignalP"/>
    </source>
</evidence>
<name>A0ABR3WCK7_9PEZI</name>
<reference evidence="2 3" key="1">
    <citation type="journal article" date="2024" name="IMA Fungus">
        <title>IMA Genome - F19 : A genome assembly and annotation guide to empower mycologists, including annotated draft genome sequences of Ceratocystis pirilliformis, Diaporthe australafricana, Fusarium ophioides, Paecilomyces lecythidis, and Sporothrix stenoceras.</title>
        <authorList>
            <person name="Aylward J."/>
            <person name="Wilson A.M."/>
            <person name="Visagie C.M."/>
            <person name="Spraker J."/>
            <person name="Barnes I."/>
            <person name="Buitendag C."/>
            <person name="Ceriani C."/>
            <person name="Del Mar Angel L."/>
            <person name="du Plessis D."/>
            <person name="Fuchs T."/>
            <person name="Gasser K."/>
            <person name="Kramer D."/>
            <person name="Li W."/>
            <person name="Munsamy K."/>
            <person name="Piso A."/>
            <person name="Price J.L."/>
            <person name="Sonnekus B."/>
            <person name="Thomas C."/>
            <person name="van der Nest A."/>
            <person name="van Dijk A."/>
            <person name="van Heerden A."/>
            <person name="van Vuuren N."/>
            <person name="Yilmaz N."/>
            <person name="Duong T.A."/>
            <person name="van der Merwe N.A."/>
            <person name="Wingfield M.J."/>
            <person name="Wingfield B.D."/>
        </authorList>
    </citation>
    <scope>NUCLEOTIDE SEQUENCE [LARGE SCALE GENOMIC DNA]</scope>
    <source>
        <strain evidence="2 3">CMW 18300</strain>
    </source>
</reference>
<sequence>MHLSRLTVLSSLLLLFTDSGVAEGFSCYSEGQTWDNVATGDLLVSAFNQLCGFINGTHDVGTWLKECHNVVNNNIYTTFNIKRGPSGSSGVVKISTKTCVSLLTAVKNECPKYGGHRFHTAGPADDGGDYIEAVVRADPNTGKSIACDAPNHGNSHFYD</sequence>
<gene>
    <name evidence="2" type="ORF">Daus18300_009828</name>
</gene>
<evidence type="ECO:0000313" key="3">
    <source>
        <dbReference type="Proteomes" id="UP001583177"/>
    </source>
</evidence>
<comment type="caution">
    <text evidence="2">The sequence shown here is derived from an EMBL/GenBank/DDBJ whole genome shotgun (WGS) entry which is preliminary data.</text>
</comment>
<dbReference type="Proteomes" id="UP001583177">
    <property type="component" value="Unassembled WGS sequence"/>
</dbReference>
<dbReference type="EMBL" id="JAWRVE010000103">
    <property type="protein sequence ID" value="KAL1858830.1"/>
    <property type="molecule type" value="Genomic_DNA"/>
</dbReference>